<reference evidence="1" key="2">
    <citation type="submission" date="2020-09" db="EMBL/GenBank/DDBJ databases">
        <authorList>
            <person name="Sun Q."/>
            <person name="Zhou Y."/>
        </authorList>
    </citation>
    <scope>NUCLEOTIDE SEQUENCE</scope>
    <source>
        <strain evidence="1">CGMCC 1.16134</strain>
    </source>
</reference>
<accession>A0A917CSI5</accession>
<dbReference type="AlphaFoldDB" id="A0A917CSI5"/>
<gene>
    <name evidence="1" type="ORF">GCM10010912_44920</name>
</gene>
<dbReference type="Proteomes" id="UP000637643">
    <property type="component" value="Unassembled WGS sequence"/>
</dbReference>
<keyword evidence="2" id="KW-1185">Reference proteome</keyword>
<comment type="caution">
    <text evidence="1">The sequence shown here is derived from an EMBL/GenBank/DDBJ whole genome shotgun (WGS) entry which is preliminary data.</text>
</comment>
<protein>
    <submittedName>
        <fullName evidence="1">Uncharacterized protein</fullName>
    </submittedName>
</protein>
<sequence length="125" mass="14209">MGKEVMEMMRILAGVGLLSLSLLVLYSVKKVYDYRDMREMDPTVYYEDYGIYKAAKVFAEGVPVNVIEEMLSKSYELDVMQIEQILSLALPYRNDSDGGYDAFIQAVNQVLGEEVYQINNIGEIS</sequence>
<evidence type="ECO:0000313" key="2">
    <source>
        <dbReference type="Proteomes" id="UP000637643"/>
    </source>
</evidence>
<dbReference type="EMBL" id="BMKR01000022">
    <property type="protein sequence ID" value="GGF95022.1"/>
    <property type="molecule type" value="Genomic_DNA"/>
</dbReference>
<evidence type="ECO:0000313" key="1">
    <source>
        <dbReference type="EMBL" id="GGF95022.1"/>
    </source>
</evidence>
<proteinExistence type="predicted"/>
<reference evidence="1" key="1">
    <citation type="journal article" date="2014" name="Int. J. Syst. Evol. Microbiol.">
        <title>Complete genome sequence of Corynebacterium casei LMG S-19264T (=DSM 44701T), isolated from a smear-ripened cheese.</title>
        <authorList>
            <consortium name="US DOE Joint Genome Institute (JGI-PGF)"/>
            <person name="Walter F."/>
            <person name="Albersmeier A."/>
            <person name="Kalinowski J."/>
            <person name="Ruckert C."/>
        </authorList>
    </citation>
    <scope>NUCLEOTIDE SEQUENCE</scope>
    <source>
        <strain evidence="1">CGMCC 1.16134</strain>
    </source>
</reference>
<name>A0A917CSI5_9BACL</name>
<organism evidence="1 2">
    <name type="scientific">Paenibacillus albidus</name>
    <dbReference type="NCBI Taxonomy" id="2041023"/>
    <lineage>
        <taxon>Bacteria</taxon>
        <taxon>Bacillati</taxon>
        <taxon>Bacillota</taxon>
        <taxon>Bacilli</taxon>
        <taxon>Bacillales</taxon>
        <taxon>Paenibacillaceae</taxon>
        <taxon>Paenibacillus</taxon>
    </lineage>
</organism>